<dbReference type="EMBL" id="PYSW02000014">
    <property type="protein sequence ID" value="KAG2386909.1"/>
    <property type="molecule type" value="Genomic_DNA"/>
</dbReference>
<evidence type="ECO:0000256" key="1">
    <source>
        <dbReference type="SAM" id="MobiDB-lite"/>
    </source>
</evidence>
<dbReference type="PANTHER" id="PTHR15720:SF14">
    <property type="entry name" value="GREB1-LIKE PROTEIN"/>
    <property type="match status" value="1"/>
</dbReference>
<feature type="compositionally biased region" description="Low complexity" evidence="1">
    <location>
        <begin position="1"/>
        <end position="29"/>
    </location>
</feature>
<dbReference type="RefSeq" id="XP_044550901.1">
    <property type="nucleotide sequence ID" value="XM_044691307.1"/>
</dbReference>
<dbReference type="Proteomes" id="UP000816034">
    <property type="component" value="Unassembled WGS sequence"/>
</dbReference>
<protein>
    <submittedName>
        <fullName evidence="4">Uncharacterized protein</fullName>
    </submittedName>
</protein>
<dbReference type="GeneID" id="68094400"/>
<dbReference type="InterPro" id="IPR048657">
    <property type="entry name" value="GREB1-like_cpSF2"/>
</dbReference>
<dbReference type="PANTHER" id="PTHR15720">
    <property type="entry name" value="GREB1-RELATED"/>
    <property type="match status" value="1"/>
</dbReference>
<sequence>MNQNQQTPPSANTPTTPATSSNMNSNAPSQASRIMTNSLTLPNSHHHASLSSSSPLQNSSNLATMNSSPSSVKSSSLSPLAVAQPSSIATTFISTNSNNNNNNRPVSTPVIPPFNQTSMKYSNHPSSIMVETTTHDDKKDDTMTTNSPCMRISLPSTPSSSLFTTPTTTCSFSSNGFSPSSISTDALVPMTTSLFSNTPLPVAAETKKKKSKEDDDQDTKKRKKKSSDSVDIKKESTPKKKKKKQADQPQEPLIPSSSPTAMEISKSKDALSNTEMMKQIYFGKIPKQLTLRICCLMDGETEVDKDIVSEENGNILIDGNKFLNELIEWKGALDDSKKFFRFHAAFVLTAMSPDDITSFADLVDSMKEALQSCECSEGLYDLRRDTKIYNETLEYQYNTESSTIQIIMKRKSFIEEIATIIYKMVSRQEEEEMEEVIEQETQVKETTEELTLIFTFSLENNPKKKYNIELKTPKSTNYKKVICENLRLFENDIQKYTEKDETTIYASGILPKSFMNALAGRVDVNVVHRHVFYEQRVISHTLYERMKSIIGQTNFEQFNHLCFLVCTPDQNTLWYQTMERLERANILPPNTKLTSVSIKYRKDHLPIFEAFRNRIEKEQDTLFIVIADECHFAITKDGAHDNIVNDALALKHNNFFVLLVSATPYNVISVDSNVPEVYELKQQILKDTGNHNGVENIELIYDKEEYLQQVKVLTGKIGDFSVDDIVHYDESNHMLISHTSDKQLQIELSTREKKKINYSKNIFKLKKPIGNLQVADKSFVEIFDTVKWMVTFCPVDNPSLQVSMNDWEFRKYTEYEEYNVICWHDVQKRTILERTAQDFQTKRYFSKQDYINSIKSGEDLVLKDVEFESILRNVKAASITLRPIMLAIDYHFWFIFQAVDHKLCTISEAFNHFLSIDTISTTDEHKLYVSLCKLLYVFYMAQKYGGLKKVEKVFENEYLDDEDNVFEEKKTKKQKKQDLKSGLKLMNEKLKKTFERKKKKVKESFEKMMSVRVSGNSHTGKLVHDLLESGKINGSKSISGQMKILRITTTEFANTVVSMLKFSVTKLASLSGYILPDVLIDTGEKPLTLDQLSVVTRLKLAEKILSTEDYELFQKNPARLSKEKKSLEYINLQNFPCILILVAKGRQGDTFPQSFDCLDMRAKGDSLPNYSSFTQEFGRLCRYIDDTDKKPIALVTDAIYKDLDKCKNGTSMGNTNMKLDAYMIKMKKTSGQKYWIWSHIAEEQCKLWMERRLVLFAEPQIGKTDSFLHFLERVIKGIEENRMKRMIDVPDAGEQVEEDETLIVDSVQRDQIEWILPYHYSCQNTLLLMNHLLLEIITSKNNGLADMSYTRAVNIVQHTEIYEFDMPSILDDIFPKVKPKMSIPNNKKHWFRFSDPQKICGVTSLTDRNDIRSWIFMPSYNRSACGLFYLNSILNAHYRQVVVVRSQEFNCYRDLIGSDFVIMSLPDVIDLKKLTSLCNKKEIISRSAQYTNNVEDKTIVDYELKDDIGGAGFSRLTIQILAYAMQLEFVWMMDDNCHHFEKVTNTQKTPCSLEEVLLPIESIVYDEAQPLKNFTQTLNGKVSRNDPTQLLTLNDPVKYFTPGKEKIAMIGIRKDAYRYNPGLHYKPFLNSTTICSLFLLNVKVTFDHGILFPCRKYQEDIEFEYLCAEKGLYCIKSQKYFLHKPSNPIRIESNANKPCIQAKPQPQPLSQEYQLLRNAISTGIDWTDGPGKFSNLMTSENDIGKEFWLFLTNDYLIRYNKTITNAPEILEQQYPELLFDVTYFTPQKENIQELIIRLVIRRK</sequence>
<feature type="region of interest" description="Disordered" evidence="1">
    <location>
        <begin position="135"/>
        <end position="164"/>
    </location>
</feature>
<organism evidence="4 5">
    <name type="scientific">Naegleria lovaniensis</name>
    <name type="common">Amoeba</name>
    <dbReference type="NCBI Taxonomy" id="51637"/>
    <lineage>
        <taxon>Eukaryota</taxon>
        <taxon>Discoba</taxon>
        <taxon>Heterolobosea</taxon>
        <taxon>Tetramitia</taxon>
        <taxon>Eutetramitia</taxon>
        <taxon>Vahlkampfiidae</taxon>
        <taxon>Naegleria</taxon>
    </lineage>
</organism>
<comment type="caution">
    <text evidence="4">The sequence shown here is derived from an EMBL/GenBank/DDBJ whole genome shotgun (WGS) entry which is preliminary data.</text>
</comment>
<reference evidence="4 5" key="1">
    <citation type="journal article" date="2018" name="BMC Genomics">
        <title>The genome of Naegleria lovaniensis, the basis for a comparative approach to unravel pathogenicity factors of the human pathogenic amoeba N. fowleri.</title>
        <authorList>
            <person name="Liechti N."/>
            <person name="Schurch N."/>
            <person name="Bruggmann R."/>
            <person name="Wittwer M."/>
        </authorList>
    </citation>
    <scope>NUCLEOTIDE SEQUENCE [LARGE SCALE GENOMIC DNA]</scope>
    <source>
        <strain evidence="4 5">ATCC 30569</strain>
    </source>
</reference>
<evidence type="ECO:0000313" key="4">
    <source>
        <dbReference type="EMBL" id="KAG2386909.1"/>
    </source>
</evidence>
<feature type="compositionally biased region" description="Basic and acidic residues" evidence="1">
    <location>
        <begin position="226"/>
        <end position="238"/>
    </location>
</feature>
<evidence type="ECO:0000313" key="5">
    <source>
        <dbReference type="Proteomes" id="UP000816034"/>
    </source>
</evidence>
<feature type="domain" description="GREB1-like circularly permuted SF2 helicase" evidence="3">
    <location>
        <begin position="530"/>
        <end position="1220"/>
    </location>
</feature>
<feature type="compositionally biased region" description="Low complexity" evidence="1">
    <location>
        <begin position="153"/>
        <end position="164"/>
    </location>
</feature>
<dbReference type="InterPro" id="IPR028422">
    <property type="entry name" value="GREB1"/>
</dbReference>
<feature type="domain" description="TET-Associated Glycosyltransferase" evidence="2">
    <location>
        <begin position="1415"/>
        <end position="1562"/>
    </location>
</feature>
<accession>A0AA88GVG7</accession>
<evidence type="ECO:0000259" key="2">
    <source>
        <dbReference type="Pfam" id="PF20691"/>
    </source>
</evidence>
<evidence type="ECO:0000259" key="3">
    <source>
        <dbReference type="Pfam" id="PF20692"/>
    </source>
</evidence>
<name>A0AA88GVG7_NAELO</name>
<feature type="region of interest" description="Disordered" evidence="1">
    <location>
        <begin position="1"/>
        <end position="77"/>
    </location>
</feature>
<dbReference type="Pfam" id="PF20691">
    <property type="entry name" value="TAGT"/>
    <property type="match status" value="1"/>
</dbReference>
<feature type="compositionally biased region" description="Polar residues" evidence="1">
    <location>
        <begin position="30"/>
        <end position="40"/>
    </location>
</feature>
<proteinExistence type="predicted"/>
<feature type="region of interest" description="Disordered" evidence="1">
    <location>
        <begin position="202"/>
        <end position="269"/>
    </location>
</feature>
<dbReference type="InterPro" id="IPR049100">
    <property type="entry name" value="TAGT"/>
</dbReference>
<feature type="compositionally biased region" description="Low complexity" evidence="1">
    <location>
        <begin position="49"/>
        <end position="77"/>
    </location>
</feature>
<dbReference type="Pfam" id="PF20692">
    <property type="entry name" value="cpSF2-GREB1"/>
    <property type="match status" value="1"/>
</dbReference>
<gene>
    <name evidence="4" type="ORF">C9374_001944</name>
</gene>
<keyword evidence="5" id="KW-1185">Reference proteome</keyword>